<evidence type="ECO:0000313" key="2">
    <source>
        <dbReference type="Proteomes" id="UP001056778"/>
    </source>
</evidence>
<reference evidence="1" key="1">
    <citation type="submission" date="2022-04" db="EMBL/GenBank/DDBJ databases">
        <title>Chromosome-scale genome assembly of Holotrichia oblita Faldermann.</title>
        <authorList>
            <person name="Rongchong L."/>
        </authorList>
    </citation>
    <scope>NUCLEOTIDE SEQUENCE</scope>
    <source>
        <strain evidence="1">81SQS9</strain>
    </source>
</reference>
<accession>A0ACB9TEU4</accession>
<protein>
    <submittedName>
        <fullName evidence="1">Trna-aminoacylation cofactor arc1 family member</fullName>
    </submittedName>
</protein>
<proteinExistence type="predicted"/>
<sequence>MKGNAQLTLDEKYHLITRNLQEVLGEDKIKAILNERDVKIYWGTATTGKPHVAYFVPMSKIADFLRAGAEVTILFADLHAYLDNMKAPWDLLELRVQYYEYSIKSMLQSIDVPIDKLKFVKGTNYQLSKEYTLDVYRLSSTITEHDAKKAGAEVVKQVEHPLLSGLLYPGLQALDEEYLKVDAQFGGIDQRKIFTFAEKYLPQLGYQKRAHLMNPMVPGLTGAKMSSSEDESKIDLLDSPSAVKKKLKKAFCEPGNIENNGVLSFTKHVIFHLLKDNEKFKISRSAENGGDIVYENFETLEKAFSSEEVHPADLKAAVEIHINRLLEPIRKKFEEPQMKELIAKAYPPPTKQNQAKTAATDEILPSRLDIRVGKIVEISRHPDADALYVERIDLGEKEPRTIVSGLVNFVPIEEMENRMVVVLCNLKPAKMRGVESHGMVLCASVDDPKQVEPLIPPESVKPGDKVIVENYEGTPDDILNPKKKVWEKLQVDLKTNNDLIAHWQGNRLMIKDCGLVKSKSLAGVPIK</sequence>
<evidence type="ECO:0000313" key="1">
    <source>
        <dbReference type="EMBL" id="KAI4465320.1"/>
    </source>
</evidence>
<comment type="caution">
    <text evidence="1">The sequence shown here is derived from an EMBL/GenBank/DDBJ whole genome shotgun (WGS) entry which is preliminary data.</text>
</comment>
<dbReference type="EMBL" id="CM043017">
    <property type="protein sequence ID" value="KAI4465320.1"/>
    <property type="molecule type" value="Genomic_DNA"/>
</dbReference>
<organism evidence="1 2">
    <name type="scientific">Holotrichia oblita</name>
    <name type="common">Chafer beetle</name>
    <dbReference type="NCBI Taxonomy" id="644536"/>
    <lineage>
        <taxon>Eukaryota</taxon>
        <taxon>Metazoa</taxon>
        <taxon>Ecdysozoa</taxon>
        <taxon>Arthropoda</taxon>
        <taxon>Hexapoda</taxon>
        <taxon>Insecta</taxon>
        <taxon>Pterygota</taxon>
        <taxon>Neoptera</taxon>
        <taxon>Endopterygota</taxon>
        <taxon>Coleoptera</taxon>
        <taxon>Polyphaga</taxon>
        <taxon>Scarabaeiformia</taxon>
        <taxon>Scarabaeidae</taxon>
        <taxon>Melolonthinae</taxon>
        <taxon>Holotrichia</taxon>
    </lineage>
</organism>
<gene>
    <name evidence="1" type="ORF">MML48_3g00009840</name>
</gene>
<dbReference type="Proteomes" id="UP001056778">
    <property type="component" value="Chromosome 3"/>
</dbReference>
<name>A0ACB9TEU4_HOLOL</name>
<keyword evidence="2" id="KW-1185">Reference proteome</keyword>